<organism evidence="2 3">
    <name type="scientific">Seminavis robusta</name>
    <dbReference type="NCBI Taxonomy" id="568900"/>
    <lineage>
        <taxon>Eukaryota</taxon>
        <taxon>Sar</taxon>
        <taxon>Stramenopiles</taxon>
        <taxon>Ochrophyta</taxon>
        <taxon>Bacillariophyta</taxon>
        <taxon>Bacillariophyceae</taxon>
        <taxon>Bacillariophycidae</taxon>
        <taxon>Naviculales</taxon>
        <taxon>Naviculaceae</taxon>
        <taxon>Seminavis</taxon>
    </lineage>
</organism>
<gene>
    <name evidence="2" type="ORF">SEMRO_340_G121300.1</name>
</gene>
<evidence type="ECO:0000256" key="1">
    <source>
        <dbReference type="SAM" id="MobiDB-lite"/>
    </source>
</evidence>
<dbReference type="AlphaFoldDB" id="A0A9N8HDE8"/>
<feature type="region of interest" description="Disordered" evidence="1">
    <location>
        <begin position="62"/>
        <end position="92"/>
    </location>
</feature>
<proteinExistence type="predicted"/>
<dbReference type="Proteomes" id="UP001153069">
    <property type="component" value="Unassembled WGS sequence"/>
</dbReference>
<dbReference type="EMBL" id="CAICTM010000339">
    <property type="protein sequence ID" value="CAB9508270.1"/>
    <property type="molecule type" value="Genomic_DNA"/>
</dbReference>
<evidence type="ECO:0000313" key="3">
    <source>
        <dbReference type="Proteomes" id="UP001153069"/>
    </source>
</evidence>
<protein>
    <submittedName>
        <fullName evidence="2">Uncharacterized protein</fullName>
    </submittedName>
</protein>
<accession>A0A9N8HDE8</accession>
<comment type="caution">
    <text evidence="2">The sequence shown here is derived from an EMBL/GenBank/DDBJ whole genome shotgun (WGS) entry which is preliminary data.</text>
</comment>
<name>A0A9N8HDE8_9STRA</name>
<evidence type="ECO:0000313" key="2">
    <source>
        <dbReference type="EMBL" id="CAB9508270.1"/>
    </source>
</evidence>
<reference evidence="2" key="1">
    <citation type="submission" date="2020-06" db="EMBL/GenBank/DDBJ databases">
        <authorList>
            <consortium name="Plant Systems Biology data submission"/>
        </authorList>
    </citation>
    <scope>NUCLEOTIDE SEQUENCE</scope>
    <source>
        <strain evidence="2">D6</strain>
    </source>
</reference>
<keyword evidence="3" id="KW-1185">Reference proteome</keyword>
<sequence>MDSTRLAIAVKDQDTLKAGVVPETQSRNLTVPGTFLAFPTPVLLHVHGVRRGRATLAGESIPGAHTVGGAPPLLNHTALKHAQEPSPNESPA</sequence>